<evidence type="ECO:0000259" key="6">
    <source>
        <dbReference type="PROSITE" id="PS50112"/>
    </source>
</evidence>
<protein>
    <submittedName>
        <fullName evidence="7">PAS domain S-box protein</fullName>
    </submittedName>
</protein>
<dbReference type="SUPFAM" id="SSF58104">
    <property type="entry name" value="Methyl-accepting chemotaxis protein (MCP) signaling domain"/>
    <property type="match status" value="1"/>
</dbReference>
<proteinExistence type="inferred from homology"/>
<comment type="caution">
    <text evidence="7">The sequence shown here is derived from an EMBL/GenBank/DDBJ whole genome shotgun (WGS) entry which is preliminary data.</text>
</comment>
<sequence>MGGKVILMNTRKKGKEDILLEIDKDGIIKSINEAGARIFGYRASDLIGKSIVGTIMASKGKEEDSKLVSKIFAAPNGTISIMENISRTGSPVTVKWVNEAVAGDDGSVFARRCIGTVLAIDSSDELKALQCSFDLMRENLRKVILKIAQSATHVSEYAGTLGSSAEELSSSANQVSQSIQQIGSGAQSQAKSVSEIATMTKDVLDAVSSARALADEVEVASKKALTSTTSVSELGRSALESLEKIKADVKNAKSSADVLYESNAKVSEITSTIKDIADQVSLLALNAAIEAARAGEAGKGFAVVAEEIRKLAGETRTSAEKVSDLVGDVTAKTKQASSAIISVAENVEKGSLAISNALEKIPAISDVAKDVESKASAVKTKLASIEESAKTINSNVSNLASASQEMAASSEEISAAAEEQASAVERLATMAQELSNLAVELKEVVSSFKT</sequence>
<evidence type="ECO:0000256" key="3">
    <source>
        <dbReference type="PROSITE-ProRule" id="PRU00284"/>
    </source>
</evidence>
<evidence type="ECO:0000259" key="5">
    <source>
        <dbReference type="PROSITE" id="PS50111"/>
    </source>
</evidence>
<dbReference type="InterPro" id="IPR035965">
    <property type="entry name" value="PAS-like_dom_sf"/>
</dbReference>
<dbReference type="Gene3D" id="3.30.450.20">
    <property type="entry name" value="PAS domain"/>
    <property type="match status" value="1"/>
</dbReference>
<organism evidence="7">
    <name type="scientific">Candidatus Methanosuratincola petrocarbonis</name>
    <name type="common">ex Vanwonterghem et al. 2016</name>
    <dbReference type="NCBI Taxonomy" id="1867261"/>
    <lineage>
        <taxon>Archaea</taxon>
        <taxon>Thermoproteota</taxon>
        <taxon>Methanosuratincolia</taxon>
        <taxon>Candidatus Methanomethylicales</taxon>
        <taxon>Candidatus Methanomethylicaceae</taxon>
        <taxon>Candidatus Methanosuratincola (ex Vanwonterghem et al. 2016)</taxon>
    </lineage>
</organism>
<reference evidence="7" key="1">
    <citation type="journal article" date="2020" name="mSystems">
        <title>Genome- and Community-Level Interaction Insights into Carbon Utilization and Element Cycling Functions of Hydrothermarchaeota in Hydrothermal Sediment.</title>
        <authorList>
            <person name="Zhou Z."/>
            <person name="Liu Y."/>
            <person name="Xu W."/>
            <person name="Pan J."/>
            <person name="Luo Z.H."/>
            <person name="Li M."/>
        </authorList>
    </citation>
    <scope>NUCLEOTIDE SEQUENCE [LARGE SCALE GENOMIC DNA]</scope>
    <source>
        <strain evidence="7">SpSt-1038</strain>
    </source>
</reference>
<dbReference type="SMART" id="SM00283">
    <property type="entry name" value="MA"/>
    <property type="match status" value="1"/>
</dbReference>
<dbReference type="Gene3D" id="1.10.287.950">
    <property type="entry name" value="Methyl-accepting chemotaxis protein"/>
    <property type="match status" value="1"/>
</dbReference>
<dbReference type="InterPro" id="IPR000014">
    <property type="entry name" value="PAS"/>
</dbReference>
<name>A0A7J3UYP8_9CREN</name>
<dbReference type="SUPFAM" id="SSF55785">
    <property type="entry name" value="PYP-like sensor domain (PAS domain)"/>
    <property type="match status" value="1"/>
</dbReference>
<evidence type="ECO:0000256" key="1">
    <source>
        <dbReference type="ARBA" id="ARBA00023224"/>
    </source>
</evidence>
<comment type="similarity">
    <text evidence="2">Belongs to the methyl-accepting chemotaxis (MCP) protein family.</text>
</comment>
<dbReference type="Pfam" id="PF00015">
    <property type="entry name" value="MCPsignal"/>
    <property type="match status" value="1"/>
</dbReference>
<dbReference type="CDD" id="cd00130">
    <property type="entry name" value="PAS"/>
    <property type="match status" value="1"/>
</dbReference>
<dbReference type="EMBL" id="DRVT01000027">
    <property type="protein sequence ID" value="HHI48997.1"/>
    <property type="molecule type" value="Genomic_DNA"/>
</dbReference>
<evidence type="ECO:0000256" key="4">
    <source>
        <dbReference type="SAM" id="Coils"/>
    </source>
</evidence>
<evidence type="ECO:0000256" key="2">
    <source>
        <dbReference type="ARBA" id="ARBA00029447"/>
    </source>
</evidence>
<feature type="coiled-coil region" evidence="4">
    <location>
        <begin position="399"/>
        <end position="444"/>
    </location>
</feature>
<dbReference type="Pfam" id="PF13426">
    <property type="entry name" value="PAS_9"/>
    <property type="match status" value="1"/>
</dbReference>
<evidence type="ECO:0000313" key="7">
    <source>
        <dbReference type="EMBL" id="HHI48997.1"/>
    </source>
</evidence>
<dbReference type="PANTHER" id="PTHR32089">
    <property type="entry name" value="METHYL-ACCEPTING CHEMOTAXIS PROTEIN MCPB"/>
    <property type="match status" value="1"/>
</dbReference>
<dbReference type="PROSITE" id="PS50111">
    <property type="entry name" value="CHEMOTAXIS_TRANSDUC_2"/>
    <property type="match status" value="1"/>
</dbReference>
<accession>A0A7J3UYP8</accession>
<dbReference type="PROSITE" id="PS50112">
    <property type="entry name" value="PAS"/>
    <property type="match status" value="1"/>
</dbReference>
<dbReference type="GO" id="GO:0016020">
    <property type="term" value="C:membrane"/>
    <property type="evidence" value="ECO:0007669"/>
    <property type="project" value="InterPro"/>
</dbReference>
<dbReference type="AlphaFoldDB" id="A0A7J3UYP8"/>
<feature type="domain" description="Methyl-accepting transducer" evidence="5">
    <location>
        <begin position="164"/>
        <end position="421"/>
    </location>
</feature>
<keyword evidence="4" id="KW-0175">Coiled coil</keyword>
<dbReference type="GO" id="GO:0007165">
    <property type="term" value="P:signal transduction"/>
    <property type="evidence" value="ECO:0007669"/>
    <property type="project" value="UniProtKB-KW"/>
</dbReference>
<dbReference type="InterPro" id="IPR004089">
    <property type="entry name" value="MCPsignal_dom"/>
</dbReference>
<gene>
    <name evidence="7" type="ORF">ENL91_02375</name>
</gene>
<feature type="domain" description="PAS" evidence="6">
    <location>
        <begin position="19"/>
        <end position="75"/>
    </location>
</feature>
<dbReference type="PANTHER" id="PTHR32089:SF112">
    <property type="entry name" value="LYSOZYME-LIKE PROTEIN-RELATED"/>
    <property type="match status" value="1"/>
</dbReference>
<keyword evidence="1 3" id="KW-0807">Transducer</keyword>
<dbReference type="NCBIfam" id="TIGR00229">
    <property type="entry name" value="sensory_box"/>
    <property type="match status" value="1"/>
</dbReference>